<evidence type="ECO:0000256" key="3">
    <source>
        <dbReference type="SAM" id="Coils"/>
    </source>
</evidence>
<dbReference type="PANTHER" id="PTHR45911:SF4">
    <property type="entry name" value="MULTIPLE C2 AND TRANSMEMBRANE DOMAIN-CONTAINING PROTEIN"/>
    <property type="match status" value="1"/>
</dbReference>
<keyword evidence="3" id="KW-0175">Coiled coil</keyword>
<keyword evidence="5" id="KW-1133">Transmembrane helix</keyword>
<dbReference type="GO" id="GO:0005509">
    <property type="term" value="F:calcium ion binding"/>
    <property type="evidence" value="ECO:0007669"/>
    <property type="project" value="TreeGrafter"/>
</dbReference>
<feature type="region of interest" description="Disordered" evidence="4">
    <location>
        <begin position="585"/>
        <end position="626"/>
    </location>
</feature>
<name>A0AAD2GD22_9STRA</name>
<dbReference type="Proteomes" id="UP001295423">
    <property type="component" value="Unassembled WGS sequence"/>
</dbReference>
<keyword evidence="1" id="KW-0479">Metal-binding</keyword>
<dbReference type="EMBL" id="CAKOGP040002491">
    <property type="protein sequence ID" value="CAJ1970276.1"/>
    <property type="molecule type" value="Genomic_DNA"/>
</dbReference>
<feature type="region of interest" description="Disordered" evidence="4">
    <location>
        <begin position="1"/>
        <end position="22"/>
    </location>
</feature>
<feature type="compositionally biased region" description="Basic and acidic residues" evidence="4">
    <location>
        <begin position="513"/>
        <end position="526"/>
    </location>
</feature>
<feature type="transmembrane region" description="Helical" evidence="5">
    <location>
        <begin position="704"/>
        <end position="723"/>
    </location>
</feature>
<feature type="compositionally biased region" description="Basic and acidic residues" evidence="4">
    <location>
        <begin position="120"/>
        <end position="137"/>
    </location>
</feature>
<dbReference type="PANTHER" id="PTHR45911">
    <property type="entry name" value="C2 DOMAIN-CONTAINING PROTEIN"/>
    <property type="match status" value="1"/>
</dbReference>
<keyword evidence="2" id="KW-0106">Calcium</keyword>
<feature type="region of interest" description="Disordered" evidence="4">
    <location>
        <begin position="513"/>
        <end position="560"/>
    </location>
</feature>
<evidence type="ECO:0000256" key="4">
    <source>
        <dbReference type="SAM" id="MobiDB-lite"/>
    </source>
</evidence>
<sequence length="963" mass="108906">MKQSPRSPKSPRSPTGNANGGILSRLEKLRAKHKDVKKSTSAELLKSKERLARERMAKSQELNWYSQRFNESGRTFYMDTSDGGSHTSNSNSFSSKEKIDTKKLPLEKIRERHNDIKKTTGAELARSKERLARERMEQSPVTKKLPLKKLPNSPAKQATVAHPAKSKERLVRERMAQSQDLNWYSQRFNESGRSFFMDASDGHVTTSSNNRKPVAKQLPLDKLPEHKSPTKQATITDQAKSKEGLVRERMAQSQGLNWYSQRFNESGRTFFMDGSHAGGEEGDSSSSMKAVAKKVPLHVALKKENEKLRRKLEKTESDRKLLKKRVSKIVVPTLGTERVILKTKLVETKAQYSNLKIELSETKNELSAKEASTVELMEKMKQMKEAYDTLARQMQSKRGSFSTIPEVVDIEELQAEVKDLKHENKRLLFEKEASMRHGFNARLGSISENHLNGPLYNENETDLSTTTADLTNAEMKVMKAGEEIKDTQDALDHAQSLIEKLKREKQNLAKKMHDQLDRGHKSHLDSMPRSALESNQRPTIDTIQRPIHKGISPSRKKKRALSMVMNDAAVAARIGRDASVGYDLSEVDPSERSLPQELPDNFPDDDDSLPQEALDNFPDNDDVDTKIQPDRRKWKRTASTLNQDLRVLNAQDLNIINQSSIVLTSLFLICGFPLLALTLSVGSILIYGFQKDETVPFNKDSHKYFLINCTGVIMSFGSWSFMAQATEGPSRTLNFVFATLVREFSGFVLAWFIYIDFKSLDEPEELDIVEVKVTIFGGRDLVAKDKNFFGKAKSSDPYVRIYHARNFIGKTQVVWKTLNPSWSRASFTIMAVPSVVETHDEVICHIYDHDTLSADDSMGTVIVPIPPNFNEKVRKWYAVTNGSGDNYCRNATGHLDVEIVVLPRLSNEFKSRLGQRRETFQKPIELLEKKRTASHEGVQSLGEITAETKQVSSSSQEAVVLKI</sequence>
<evidence type="ECO:0000259" key="6">
    <source>
        <dbReference type="PROSITE" id="PS50004"/>
    </source>
</evidence>
<dbReference type="Pfam" id="PF00168">
    <property type="entry name" value="C2"/>
    <property type="match status" value="1"/>
</dbReference>
<dbReference type="CDD" id="cd00030">
    <property type="entry name" value="C2"/>
    <property type="match status" value="1"/>
</dbReference>
<feature type="region of interest" description="Disordered" evidence="4">
    <location>
        <begin position="120"/>
        <end position="166"/>
    </location>
</feature>
<organism evidence="7 8">
    <name type="scientific">Cylindrotheca closterium</name>
    <dbReference type="NCBI Taxonomy" id="2856"/>
    <lineage>
        <taxon>Eukaryota</taxon>
        <taxon>Sar</taxon>
        <taxon>Stramenopiles</taxon>
        <taxon>Ochrophyta</taxon>
        <taxon>Bacillariophyta</taxon>
        <taxon>Bacillariophyceae</taxon>
        <taxon>Bacillariophycidae</taxon>
        <taxon>Bacillariales</taxon>
        <taxon>Bacillariaceae</taxon>
        <taxon>Cylindrotheca</taxon>
    </lineage>
</organism>
<evidence type="ECO:0000313" key="7">
    <source>
        <dbReference type="EMBL" id="CAJ1970276.1"/>
    </source>
</evidence>
<feature type="compositionally biased region" description="Low complexity" evidence="4">
    <location>
        <begin position="1"/>
        <end position="14"/>
    </location>
</feature>
<accession>A0AAD2GD22</accession>
<evidence type="ECO:0000256" key="2">
    <source>
        <dbReference type="ARBA" id="ARBA00022837"/>
    </source>
</evidence>
<feature type="transmembrane region" description="Helical" evidence="5">
    <location>
        <begin position="661"/>
        <end position="689"/>
    </location>
</feature>
<reference evidence="7" key="1">
    <citation type="submission" date="2023-08" db="EMBL/GenBank/DDBJ databases">
        <authorList>
            <person name="Audoor S."/>
            <person name="Bilcke G."/>
        </authorList>
    </citation>
    <scope>NUCLEOTIDE SEQUENCE</scope>
</reference>
<feature type="region of interest" description="Disordered" evidence="4">
    <location>
        <begin position="76"/>
        <end position="99"/>
    </location>
</feature>
<feature type="region of interest" description="Disordered" evidence="4">
    <location>
        <begin position="224"/>
        <end position="244"/>
    </location>
</feature>
<dbReference type="PROSITE" id="PS50004">
    <property type="entry name" value="C2"/>
    <property type="match status" value="1"/>
</dbReference>
<dbReference type="SUPFAM" id="SSF49562">
    <property type="entry name" value="C2 domain (Calcium/lipid-binding domain, CaLB)"/>
    <property type="match status" value="1"/>
</dbReference>
<protein>
    <recommendedName>
        <fullName evidence="6">C2 domain-containing protein</fullName>
    </recommendedName>
</protein>
<feature type="compositionally biased region" description="Low complexity" evidence="4">
    <location>
        <begin position="85"/>
        <end position="94"/>
    </location>
</feature>
<keyword evidence="5" id="KW-0472">Membrane</keyword>
<dbReference type="AlphaFoldDB" id="A0AAD2GD22"/>
<dbReference type="SMART" id="SM00239">
    <property type="entry name" value="C2"/>
    <property type="match status" value="1"/>
</dbReference>
<dbReference type="InterPro" id="IPR000008">
    <property type="entry name" value="C2_dom"/>
</dbReference>
<gene>
    <name evidence="7" type="ORF">CYCCA115_LOCUS24296</name>
</gene>
<feature type="domain" description="C2" evidence="6">
    <location>
        <begin position="751"/>
        <end position="877"/>
    </location>
</feature>
<evidence type="ECO:0000313" key="8">
    <source>
        <dbReference type="Proteomes" id="UP001295423"/>
    </source>
</evidence>
<feature type="transmembrane region" description="Helical" evidence="5">
    <location>
        <begin position="735"/>
        <end position="754"/>
    </location>
</feature>
<feature type="coiled-coil region" evidence="3">
    <location>
        <begin position="298"/>
        <end position="430"/>
    </location>
</feature>
<proteinExistence type="predicted"/>
<dbReference type="InterPro" id="IPR035892">
    <property type="entry name" value="C2_domain_sf"/>
</dbReference>
<dbReference type="GO" id="GO:0016020">
    <property type="term" value="C:membrane"/>
    <property type="evidence" value="ECO:0007669"/>
    <property type="project" value="TreeGrafter"/>
</dbReference>
<keyword evidence="5" id="KW-0812">Transmembrane</keyword>
<dbReference type="Gene3D" id="2.60.40.150">
    <property type="entry name" value="C2 domain"/>
    <property type="match status" value="1"/>
</dbReference>
<evidence type="ECO:0000256" key="1">
    <source>
        <dbReference type="ARBA" id="ARBA00022723"/>
    </source>
</evidence>
<feature type="compositionally biased region" description="Polar residues" evidence="4">
    <location>
        <begin position="532"/>
        <end position="542"/>
    </location>
</feature>
<comment type="caution">
    <text evidence="7">The sequence shown here is derived from an EMBL/GenBank/DDBJ whole genome shotgun (WGS) entry which is preliminary data.</text>
</comment>
<keyword evidence="8" id="KW-1185">Reference proteome</keyword>
<evidence type="ECO:0000256" key="5">
    <source>
        <dbReference type="SAM" id="Phobius"/>
    </source>
</evidence>